<dbReference type="EMBL" id="JAWHQM010000104">
    <property type="protein sequence ID" value="KAK5637276.1"/>
    <property type="molecule type" value="Genomic_DNA"/>
</dbReference>
<evidence type="ECO:0000313" key="2">
    <source>
        <dbReference type="EMBL" id="KAK5637276.1"/>
    </source>
</evidence>
<dbReference type="AlphaFoldDB" id="A0AAN7V2C6"/>
<organism evidence="2 3">
    <name type="scientific">Xylaria bambusicola</name>
    <dbReference type="NCBI Taxonomy" id="326684"/>
    <lineage>
        <taxon>Eukaryota</taxon>
        <taxon>Fungi</taxon>
        <taxon>Dikarya</taxon>
        <taxon>Ascomycota</taxon>
        <taxon>Pezizomycotina</taxon>
        <taxon>Sordariomycetes</taxon>
        <taxon>Xylariomycetidae</taxon>
        <taxon>Xylariales</taxon>
        <taxon>Xylariaceae</taxon>
        <taxon>Xylaria</taxon>
    </lineage>
</organism>
<feature type="compositionally biased region" description="Polar residues" evidence="1">
    <location>
        <begin position="33"/>
        <end position="43"/>
    </location>
</feature>
<evidence type="ECO:0000256" key="1">
    <source>
        <dbReference type="SAM" id="MobiDB-lite"/>
    </source>
</evidence>
<accession>A0AAN7V2C6</accession>
<feature type="region of interest" description="Disordered" evidence="1">
    <location>
        <begin position="33"/>
        <end position="53"/>
    </location>
</feature>
<sequence length="85" mass="8953">MPENGCVRVLMAKYRQVADCCGPAVECRSTVSSAASSACPSGQETRDYAPRYSSGPGSLDYRFADAIAVYCSAIYAVINGRGSDT</sequence>
<dbReference type="Proteomes" id="UP001305414">
    <property type="component" value="Unassembled WGS sequence"/>
</dbReference>
<protein>
    <submittedName>
        <fullName evidence="2">Uncharacterized protein</fullName>
    </submittedName>
</protein>
<gene>
    <name evidence="2" type="ORF">RRF57_012988</name>
</gene>
<comment type="caution">
    <text evidence="2">The sequence shown here is derived from an EMBL/GenBank/DDBJ whole genome shotgun (WGS) entry which is preliminary data.</text>
</comment>
<name>A0AAN7V2C6_9PEZI</name>
<reference evidence="2 3" key="1">
    <citation type="submission" date="2023-10" db="EMBL/GenBank/DDBJ databases">
        <title>Draft genome sequence of Xylaria bambusicola isolate GMP-LS, the root and basal stem rot pathogen of sugarcane in Indonesia.</title>
        <authorList>
            <person name="Selvaraj P."/>
            <person name="Muralishankar V."/>
            <person name="Muruganantham S."/>
            <person name="Sp S."/>
            <person name="Haryani S."/>
            <person name="Lau K.J.X."/>
            <person name="Naqvi N.I."/>
        </authorList>
    </citation>
    <scope>NUCLEOTIDE SEQUENCE [LARGE SCALE GENOMIC DNA]</scope>
    <source>
        <strain evidence="2">GMP-LS</strain>
    </source>
</reference>
<keyword evidence="3" id="KW-1185">Reference proteome</keyword>
<evidence type="ECO:0000313" key="3">
    <source>
        <dbReference type="Proteomes" id="UP001305414"/>
    </source>
</evidence>
<proteinExistence type="predicted"/>